<dbReference type="EMBL" id="CAJEWN010000038">
    <property type="protein sequence ID" value="CAD2147027.1"/>
    <property type="molecule type" value="Genomic_DNA"/>
</dbReference>
<gene>
    <name evidence="2" type="ORF">MENT_LOCUS8827</name>
</gene>
<feature type="region of interest" description="Disordered" evidence="1">
    <location>
        <begin position="25"/>
        <end position="77"/>
    </location>
</feature>
<evidence type="ECO:0000256" key="1">
    <source>
        <dbReference type="SAM" id="MobiDB-lite"/>
    </source>
</evidence>
<reference evidence="2 3" key="1">
    <citation type="submission" date="2020-08" db="EMBL/GenBank/DDBJ databases">
        <authorList>
            <person name="Koutsovoulos G."/>
            <person name="Danchin GJ E."/>
        </authorList>
    </citation>
    <scope>NUCLEOTIDE SEQUENCE [LARGE SCALE GENOMIC DNA]</scope>
</reference>
<proteinExistence type="predicted"/>
<organism evidence="2 3">
    <name type="scientific">Meloidogyne enterolobii</name>
    <name type="common">Root-knot nematode worm</name>
    <name type="synonym">Meloidogyne mayaguensis</name>
    <dbReference type="NCBI Taxonomy" id="390850"/>
    <lineage>
        <taxon>Eukaryota</taxon>
        <taxon>Metazoa</taxon>
        <taxon>Ecdysozoa</taxon>
        <taxon>Nematoda</taxon>
        <taxon>Chromadorea</taxon>
        <taxon>Rhabditida</taxon>
        <taxon>Tylenchina</taxon>
        <taxon>Tylenchomorpha</taxon>
        <taxon>Tylenchoidea</taxon>
        <taxon>Meloidogynidae</taxon>
        <taxon>Meloidogyninae</taxon>
        <taxon>Meloidogyne</taxon>
    </lineage>
</organism>
<evidence type="ECO:0000313" key="2">
    <source>
        <dbReference type="EMBL" id="CAD2147027.1"/>
    </source>
</evidence>
<accession>A0A6V7U6I9</accession>
<dbReference type="AlphaFoldDB" id="A0A6V7U6I9"/>
<sequence length="539" mass="63056">MRKTTSVNKTKPRANTIAANRKNLNSSNQNSILNYVNSKPSSSSSNSRITRQNKRQTYCDNSDENIKQQENSRQTKNAKFEAEQFLEIDRCFKTVEAGRRNDAEKLIPDSLEDLASDNEEDKKLGELGREIDCLISSDHVKRLHADNELFIEFNYFTFEIVGSFGKVFSIKNPENVRRVSKIYKNNCIQLIFFSSLNSTLRSALLECFHSSAISDGIEISFDNFLTVFCYVFQTKPSNLKINNSDDLIENMYTLMEEEKPVENAKDIWTILHENIYSFFDCFVFINFTHWNNQQLISLFCLLCRIYFDKQIINCRYLISNSFKLLIKQLFSADVDRLNSILNEFLNKKLLECVDENIGRTFELFTLFAQFEQFNQHKLSTFRSILHSFSSTNLTKKSNPSLDQIISILPSAVKKLKLNKNYTDLYFIYTRFIDEITIDKNLLQHEKEKSLEMAEHYFREASLSLNKRNINDKMIDMWSRSLHRIREVLQNKRNNATTLNNLTDFKVLEKQQKWQPTTINITSDSIWSTSSDEEGEEDNK</sequence>
<name>A0A6V7U6I9_MELEN</name>
<comment type="caution">
    <text evidence="2">The sequence shown here is derived from an EMBL/GenBank/DDBJ whole genome shotgun (WGS) entry which is preliminary data.</text>
</comment>
<dbReference type="Proteomes" id="UP000580250">
    <property type="component" value="Unassembled WGS sequence"/>
</dbReference>
<evidence type="ECO:0000313" key="3">
    <source>
        <dbReference type="Proteomes" id="UP000580250"/>
    </source>
</evidence>
<feature type="compositionally biased region" description="Polar residues" evidence="1">
    <location>
        <begin position="68"/>
        <end position="77"/>
    </location>
</feature>
<protein>
    <submittedName>
        <fullName evidence="2">Uncharacterized protein</fullName>
    </submittedName>
</protein>
<feature type="compositionally biased region" description="Low complexity" evidence="1">
    <location>
        <begin position="25"/>
        <end position="47"/>
    </location>
</feature>